<dbReference type="Gene3D" id="3.40.250.10">
    <property type="entry name" value="Rhodanese-like domain"/>
    <property type="match status" value="1"/>
</dbReference>
<reference evidence="3 4" key="1">
    <citation type="journal article" date="2021" name="Nat. Plants">
        <title>The Taxus genome provides insights into paclitaxel biosynthesis.</title>
        <authorList>
            <person name="Xiong X."/>
            <person name="Gou J."/>
            <person name="Liao Q."/>
            <person name="Li Y."/>
            <person name="Zhou Q."/>
            <person name="Bi G."/>
            <person name="Li C."/>
            <person name="Du R."/>
            <person name="Wang X."/>
            <person name="Sun T."/>
            <person name="Guo L."/>
            <person name="Liang H."/>
            <person name="Lu P."/>
            <person name="Wu Y."/>
            <person name="Zhang Z."/>
            <person name="Ro D.K."/>
            <person name="Shang Y."/>
            <person name="Huang S."/>
            <person name="Yan J."/>
        </authorList>
    </citation>
    <scope>NUCLEOTIDE SEQUENCE [LARGE SCALE GENOMIC DNA]</scope>
    <source>
        <strain evidence="3">Ta-2019</strain>
    </source>
</reference>
<comment type="caution">
    <text evidence="3">The sequence shown here is derived from an EMBL/GenBank/DDBJ whole genome shotgun (WGS) entry which is preliminary data.</text>
</comment>
<dbReference type="GO" id="GO:0090333">
    <property type="term" value="P:regulation of stomatal closure"/>
    <property type="evidence" value="ECO:0007669"/>
    <property type="project" value="InterPro"/>
</dbReference>
<dbReference type="PANTHER" id="PTHR34209:SF3">
    <property type="entry name" value="RHODANESE_CELL CYCLE CONTROL PHOSPHATASE SUPERFAMILY PROTEIN"/>
    <property type="match status" value="1"/>
</dbReference>
<dbReference type="InterPro" id="IPR044690">
    <property type="entry name" value="CAS_plant"/>
</dbReference>
<evidence type="ECO:0000259" key="2">
    <source>
        <dbReference type="PROSITE" id="PS50206"/>
    </source>
</evidence>
<feature type="region of interest" description="Disordered" evidence="1">
    <location>
        <begin position="255"/>
        <end position="284"/>
    </location>
</feature>
<protein>
    <recommendedName>
        <fullName evidence="2">Rhodanese domain-containing protein</fullName>
    </recommendedName>
</protein>
<keyword evidence="4" id="KW-1185">Reference proteome</keyword>
<dbReference type="Proteomes" id="UP000824469">
    <property type="component" value="Unassembled WGS sequence"/>
</dbReference>
<feature type="region of interest" description="Disordered" evidence="1">
    <location>
        <begin position="747"/>
        <end position="784"/>
    </location>
</feature>
<dbReference type="SUPFAM" id="SSF52821">
    <property type="entry name" value="Rhodanese/Cell cycle control phosphatase"/>
    <property type="match status" value="1"/>
</dbReference>
<dbReference type="InterPro" id="IPR001763">
    <property type="entry name" value="Rhodanese-like_dom"/>
</dbReference>
<dbReference type="PANTHER" id="PTHR34209">
    <property type="entry name" value="RHODANESE/CELL CYCLE CONTROL PHOSPHATASE SUPERFAMILY PROTEIN"/>
    <property type="match status" value="1"/>
</dbReference>
<proteinExistence type="predicted"/>
<dbReference type="OMA" id="HGPETIC"/>
<feature type="region of interest" description="Disordered" evidence="1">
    <location>
        <begin position="197"/>
        <end position="221"/>
    </location>
</feature>
<organism evidence="3 4">
    <name type="scientific">Taxus chinensis</name>
    <name type="common">Chinese yew</name>
    <name type="synonym">Taxus wallichiana var. chinensis</name>
    <dbReference type="NCBI Taxonomy" id="29808"/>
    <lineage>
        <taxon>Eukaryota</taxon>
        <taxon>Viridiplantae</taxon>
        <taxon>Streptophyta</taxon>
        <taxon>Embryophyta</taxon>
        <taxon>Tracheophyta</taxon>
        <taxon>Spermatophyta</taxon>
        <taxon>Pinopsida</taxon>
        <taxon>Pinidae</taxon>
        <taxon>Conifers II</taxon>
        <taxon>Cupressales</taxon>
        <taxon>Taxaceae</taxon>
        <taxon>Taxus</taxon>
    </lineage>
</organism>
<feature type="compositionally biased region" description="Polar residues" evidence="1">
    <location>
        <begin position="256"/>
        <end position="276"/>
    </location>
</feature>
<feature type="domain" description="Rhodanese" evidence="2">
    <location>
        <begin position="509"/>
        <end position="624"/>
    </location>
</feature>
<evidence type="ECO:0000313" key="4">
    <source>
        <dbReference type="Proteomes" id="UP000824469"/>
    </source>
</evidence>
<dbReference type="InterPro" id="IPR036873">
    <property type="entry name" value="Rhodanese-like_dom_sf"/>
</dbReference>
<dbReference type="PROSITE" id="PS50206">
    <property type="entry name" value="RHODANESE_3"/>
    <property type="match status" value="1"/>
</dbReference>
<feature type="non-terminal residue" evidence="3">
    <location>
        <position position="784"/>
    </location>
</feature>
<evidence type="ECO:0000313" key="3">
    <source>
        <dbReference type="EMBL" id="KAH9310824.1"/>
    </source>
</evidence>
<dbReference type="EMBL" id="JAHRHJ020000006">
    <property type="protein sequence ID" value="KAH9310824.1"/>
    <property type="molecule type" value="Genomic_DNA"/>
</dbReference>
<dbReference type="GO" id="GO:0009704">
    <property type="term" value="P:de-etiolation"/>
    <property type="evidence" value="ECO:0007669"/>
    <property type="project" value="InterPro"/>
</dbReference>
<feature type="compositionally biased region" description="Polar residues" evidence="1">
    <location>
        <begin position="768"/>
        <end position="784"/>
    </location>
</feature>
<gene>
    <name evidence="3" type="ORF">KI387_025859</name>
</gene>
<sequence length="784" mass="85396">GGYKGLIMPIQVVCAAVTPLCNSQPQLCCYGRIKAFPPCRNTNLEKLFSEDERLFCIPEHRQNYVHCFRTQAVRADSVGVLKGSEPLNAAKTLDVQTILDRSVIKEDKYSQDVAIPKGKLEDGVYIENQIHKNCPLVKEREFYSRNDAIFHVPHGGKACFRKSISSSSRSAYTYGFGILTFASKMLFEDINPSTATASEFPNTTSNDSSIPSNTPSAESFQPGSEVIPNVVDNSISNGDFVSNISSVAKELGMDSPVSTDSLPSTESTVNSISDTISKTSESNTESFSESMDITYFSVERAQKSLEELFSSVQESIDSSVNSAGSTLKDTYNDINASIFKSIKILTGPFENAISGLFPVFDNTGGLKDSNGIDFLSPFRIGTPANNAVKKVVLVVEDSAGAVFATTASFVTEIYRSTKALLPSEAQSFLDLSEEKSSAVIQPIRSFIEQVNVLITNTEKALGVDPENPIVPVVLVIGGTIFVGISYWGYMYGGYSGDLTPKEASDLLRKEGNAVLIDIRPQESDGVPDLRRRERFKFAAVEFPKVEGSLRKLLKNANEIDDVLTAAVIRNLKIVNGGSKVLVMDANGFQSKKVARALMKLGIKKSYRIKGGFQSWLADGLRVKKMKMETPLTILKEETEAILEETQPSPGAFFAACVGIVAGINALIEWEKTLQLIGFIGLAQVVYERINSYENADDLKSDIRALFSPFRWATQGTLWIAGKVQPSQLQLATSPSTTAVQNRVLQAAAKHSSISPELEQTQDKEPVSDSATGTDNADVTSEQEL</sequence>
<dbReference type="AlphaFoldDB" id="A0AA38FUW1"/>
<dbReference type="GO" id="GO:0071277">
    <property type="term" value="P:cellular response to calcium ion"/>
    <property type="evidence" value="ECO:0007669"/>
    <property type="project" value="InterPro"/>
</dbReference>
<accession>A0AA38FUW1</accession>
<name>A0AA38FUW1_TAXCH</name>
<dbReference type="Pfam" id="PF00581">
    <property type="entry name" value="Rhodanese"/>
    <property type="match status" value="1"/>
</dbReference>
<evidence type="ECO:0000256" key="1">
    <source>
        <dbReference type="SAM" id="MobiDB-lite"/>
    </source>
</evidence>